<evidence type="ECO:0000256" key="6">
    <source>
        <dbReference type="ARBA" id="ARBA00022692"/>
    </source>
</evidence>
<dbReference type="GO" id="GO:0035556">
    <property type="term" value="P:intracellular signal transduction"/>
    <property type="evidence" value="ECO:0007669"/>
    <property type="project" value="InterPro"/>
</dbReference>
<evidence type="ECO:0000259" key="20">
    <source>
        <dbReference type="PROSITE" id="PS50125"/>
    </source>
</evidence>
<keyword evidence="11 19" id="KW-1133">Transmembrane helix</keyword>
<dbReference type="SMART" id="SM00044">
    <property type="entry name" value="CYCc"/>
    <property type="match status" value="1"/>
</dbReference>
<keyword evidence="10" id="KW-0460">Magnesium</keyword>
<dbReference type="AlphaFoldDB" id="A0A2A2TAN4"/>
<reference evidence="21 22" key="1">
    <citation type="submission" date="2017-08" db="EMBL/GenBank/DDBJ databases">
        <title>Draft genome sequence of filamentous cyanobacterium Calothrix elsteri CCALA 953.</title>
        <authorList>
            <person name="Gagunashvili A.N."/>
            <person name="Elster J."/>
            <person name="Andresson O.S."/>
        </authorList>
    </citation>
    <scope>NUCLEOTIDE SEQUENCE [LARGE SCALE GENOMIC DNA]</scope>
    <source>
        <strain evidence="21 22">CCALA 953</strain>
    </source>
</reference>
<dbReference type="Pfam" id="PF00211">
    <property type="entry name" value="Guanylate_cyc"/>
    <property type="match status" value="1"/>
</dbReference>
<dbReference type="GO" id="GO:0007189">
    <property type="term" value="P:adenylate cyclase-activating G protein-coupled receptor signaling pathway"/>
    <property type="evidence" value="ECO:0007669"/>
    <property type="project" value="TreeGrafter"/>
</dbReference>
<keyword evidence="13 19" id="KW-0472">Membrane</keyword>
<keyword evidence="12" id="KW-0115">cAMP biosynthesis</keyword>
<keyword evidence="6 19" id="KW-0812">Transmembrane</keyword>
<dbReference type="GO" id="GO:0005886">
    <property type="term" value="C:plasma membrane"/>
    <property type="evidence" value="ECO:0007669"/>
    <property type="project" value="TreeGrafter"/>
</dbReference>
<proteinExistence type="inferred from homology"/>
<feature type="domain" description="Guanylate cyclase" evidence="20">
    <location>
        <begin position="287"/>
        <end position="414"/>
    </location>
</feature>
<dbReference type="SUPFAM" id="SSF55073">
    <property type="entry name" value="Nucleotide cyclase"/>
    <property type="match status" value="1"/>
</dbReference>
<keyword evidence="14 18" id="KW-0456">Lyase</keyword>
<keyword evidence="22" id="KW-1185">Reference proteome</keyword>
<comment type="subunit">
    <text evidence="17">Homodimer. Can also exist as monomer.</text>
</comment>
<dbReference type="InterPro" id="IPR001054">
    <property type="entry name" value="A/G_cyclase"/>
</dbReference>
<evidence type="ECO:0000256" key="18">
    <source>
        <dbReference type="RuleBase" id="RU000405"/>
    </source>
</evidence>
<keyword evidence="7" id="KW-0479">Metal-binding</keyword>
<dbReference type="Proteomes" id="UP000218238">
    <property type="component" value="Unassembled WGS sequence"/>
</dbReference>
<evidence type="ECO:0000256" key="2">
    <source>
        <dbReference type="ARBA" id="ARBA00001946"/>
    </source>
</evidence>
<evidence type="ECO:0000256" key="12">
    <source>
        <dbReference type="ARBA" id="ARBA00022998"/>
    </source>
</evidence>
<dbReference type="CDD" id="cd07302">
    <property type="entry name" value="CHD"/>
    <property type="match status" value="1"/>
</dbReference>
<comment type="similarity">
    <text evidence="18">Belongs to the adenylyl cyclase class-4/guanylyl cyclase family.</text>
</comment>
<evidence type="ECO:0000313" key="21">
    <source>
        <dbReference type="EMBL" id="PAX47910.1"/>
    </source>
</evidence>
<evidence type="ECO:0000313" key="22">
    <source>
        <dbReference type="Proteomes" id="UP000218238"/>
    </source>
</evidence>
<protein>
    <recommendedName>
        <fullName evidence="5">Adenylate cyclase</fullName>
        <ecNumber evidence="4">4.6.1.1</ecNumber>
    </recommendedName>
    <alternativeName>
        <fullName evidence="15">ATP pyrophosphate-lyase</fullName>
    </alternativeName>
    <alternativeName>
        <fullName evidence="16">Adenylyl cyclase</fullName>
    </alternativeName>
</protein>
<evidence type="ECO:0000256" key="17">
    <source>
        <dbReference type="ARBA" id="ARBA00064436"/>
    </source>
</evidence>
<dbReference type="EMBL" id="NTFS01000571">
    <property type="protein sequence ID" value="PAX47910.1"/>
    <property type="molecule type" value="Genomic_DNA"/>
</dbReference>
<evidence type="ECO:0000256" key="4">
    <source>
        <dbReference type="ARBA" id="ARBA00012201"/>
    </source>
</evidence>
<evidence type="ECO:0000256" key="10">
    <source>
        <dbReference type="ARBA" id="ARBA00022842"/>
    </source>
</evidence>
<dbReference type="PANTHER" id="PTHR45627">
    <property type="entry name" value="ADENYLATE CYCLASE TYPE 1"/>
    <property type="match status" value="1"/>
</dbReference>
<evidence type="ECO:0000256" key="11">
    <source>
        <dbReference type="ARBA" id="ARBA00022989"/>
    </source>
</evidence>
<keyword evidence="9" id="KW-0067">ATP-binding</keyword>
<evidence type="ECO:0000256" key="14">
    <source>
        <dbReference type="ARBA" id="ARBA00023239"/>
    </source>
</evidence>
<comment type="catalytic activity">
    <reaction evidence="1">
        <text>ATP = 3',5'-cyclic AMP + diphosphate</text>
        <dbReference type="Rhea" id="RHEA:15389"/>
        <dbReference type="ChEBI" id="CHEBI:30616"/>
        <dbReference type="ChEBI" id="CHEBI:33019"/>
        <dbReference type="ChEBI" id="CHEBI:58165"/>
        <dbReference type="EC" id="4.6.1.1"/>
    </reaction>
</comment>
<dbReference type="OrthoDB" id="315417at2"/>
<evidence type="ECO:0000256" key="19">
    <source>
        <dbReference type="SAM" id="Phobius"/>
    </source>
</evidence>
<accession>A0A2A2TAN4</accession>
<evidence type="ECO:0000256" key="15">
    <source>
        <dbReference type="ARBA" id="ARBA00032597"/>
    </source>
</evidence>
<feature type="transmembrane region" description="Helical" evidence="19">
    <location>
        <begin position="201"/>
        <end position="223"/>
    </location>
</feature>
<comment type="cofactor">
    <cofactor evidence="2">
        <name>Mg(2+)</name>
        <dbReference type="ChEBI" id="CHEBI:18420"/>
    </cofactor>
</comment>
<evidence type="ECO:0000256" key="5">
    <source>
        <dbReference type="ARBA" id="ARBA00021420"/>
    </source>
</evidence>
<dbReference type="PROSITE" id="PS50125">
    <property type="entry name" value="GUANYLATE_CYCLASE_2"/>
    <property type="match status" value="1"/>
</dbReference>
<dbReference type="FunFam" id="3.30.70.1230:FF:000033">
    <property type="entry name" value="Adenylate cyclase"/>
    <property type="match status" value="1"/>
</dbReference>
<evidence type="ECO:0000256" key="1">
    <source>
        <dbReference type="ARBA" id="ARBA00001593"/>
    </source>
</evidence>
<sequence length="462" mass="51435">MQKKTTLKTSTSRLTAFYIASLSLVAFLSVAGQVVVQGMLAQQEKNLEIVSLIRQRQTLCQQMTKAVMRIKLESDPNNRQQRINELKNLIVTWKDSGEKLSNVPQNISGFTQAQKAIWQQKLQEMNPAGTEFREIALQMMGNGVRETLIRPGRRNINPGEKSSIAQLFAEENTLMQGLDRVADWYNQETIAGVNQLKQMEYGLLAIMLLVLLLEGFLVFRPAVQKLQDTMSKLGVALHDTQVAQEQSENLLLNILPQAIAQRLKKNQPTGNNLPASNLIADGYSDVTVMFADIVGFTDLSGRIPPQKLVDLLNQIFSRFDLLAETYNLEKIKTIGDAYMVVGGLPQPRSDHAIAIAAMALDMIDAIAQFNLDTGESFQIRIGINSGAVVAGVIGIKKFIYDLWGDTVNIASRMESHGEPGRVHVSNATFELLEKSFLLEERGIISVKGKGDMQTYWLKSKRN</sequence>
<evidence type="ECO:0000256" key="13">
    <source>
        <dbReference type="ARBA" id="ARBA00023136"/>
    </source>
</evidence>
<name>A0A2A2TAN4_9CYAN</name>
<dbReference type="EC" id="4.6.1.1" evidence="4"/>
<dbReference type="PROSITE" id="PS00452">
    <property type="entry name" value="GUANYLATE_CYCLASE_1"/>
    <property type="match status" value="1"/>
</dbReference>
<dbReference type="InterPro" id="IPR029787">
    <property type="entry name" value="Nucleotide_cyclase"/>
</dbReference>
<dbReference type="PANTHER" id="PTHR45627:SF12">
    <property type="entry name" value="ADENYLATE CYCLASE TYPE 2"/>
    <property type="match status" value="1"/>
</dbReference>
<evidence type="ECO:0000256" key="7">
    <source>
        <dbReference type="ARBA" id="ARBA00022723"/>
    </source>
</evidence>
<evidence type="ECO:0000256" key="3">
    <source>
        <dbReference type="ARBA" id="ARBA00004141"/>
    </source>
</evidence>
<dbReference type="GO" id="GO:0005524">
    <property type="term" value="F:ATP binding"/>
    <property type="evidence" value="ECO:0007669"/>
    <property type="project" value="UniProtKB-KW"/>
</dbReference>
<evidence type="ECO:0000256" key="16">
    <source>
        <dbReference type="ARBA" id="ARBA00032637"/>
    </source>
</evidence>
<organism evidence="21 22">
    <name type="scientific">Brunnivagina elsteri CCALA 953</name>
    <dbReference type="NCBI Taxonomy" id="987040"/>
    <lineage>
        <taxon>Bacteria</taxon>
        <taxon>Bacillati</taxon>
        <taxon>Cyanobacteriota</taxon>
        <taxon>Cyanophyceae</taxon>
        <taxon>Nostocales</taxon>
        <taxon>Calotrichaceae</taxon>
        <taxon>Brunnivagina</taxon>
    </lineage>
</organism>
<dbReference type="RefSeq" id="WP_095724850.1">
    <property type="nucleotide sequence ID" value="NZ_NTFS01000571.1"/>
</dbReference>
<gene>
    <name evidence="21" type="ORF">CK510_28505</name>
</gene>
<evidence type="ECO:0000256" key="9">
    <source>
        <dbReference type="ARBA" id="ARBA00022840"/>
    </source>
</evidence>
<dbReference type="GO" id="GO:0006171">
    <property type="term" value="P:cAMP biosynthetic process"/>
    <property type="evidence" value="ECO:0007669"/>
    <property type="project" value="UniProtKB-KW"/>
</dbReference>
<comment type="subcellular location">
    <subcellularLocation>
        <location evidence="3">Membrane</location>
        <topology evidence="3">Multi-pass membrane protein</topology>
    </subcellularLocation>
</comment>
<keyword evidence="8" id="KW-0547">Nucleotide-binding</keyword>
<evidence type="ECO:0000256" key="8">
    <source>
        <dbReference type="ARBA" id="ARBA00022741"/>
    </source>
</evidence>
<dbReference type="Gene3D" id="3.30.70.1230">
    <property type="entry name" value="Nucleotide cyclase"/>
    <property type="match status" value="1"/>
</dbReference>
<dbReference type="InterPro" id="IPR018297">
    <property type="entry name" value="A/G_cyclase_CS"/>
</dbReference>
<comment type="caution">
    <text evidence="21">The sequence shown here is derived from an EMBL/GenBank/DDBJ whole genome shotgun (WGS) entry which is preliminary data.</text>
</comment>
<dbReference type="GO" id="GO:0046872">
    <property type="term" value="F:metal ion binding"/>
    <property type="evidence" value="ECO:0007669"/>
    <property type="project" value="UniProtKB-KW"/>
</dbReference>
<dbReference type="GO" id="GO:0004016">
    <property type="term" value="F:adenylate cyclase activity"/>
    <property type="evidence" value="ECO:0007669"/>
    <property type="project" value="UniProtKB-EC"/>
</dbReference>